<dbReference type="GO" id="GO:0004563">
    <property type="term" value="F:beta-N-acetylhexosaminidase activity"/>
    <property type="evidence" value="ECO:0007669"/>
    <property type="project" value="UniProtKB-EC"/>
</dbReference>
<dbReference type="InterPro" id="IPR001764">
    <property type="entry name" value="Glyco_hydro_3_N"/>
</dbReference>
<gene>
    <name evidence="7" type="ORF">BN1012_Phect3011</name>
</gene>
<dbReference type="RefSeq" id="WP_043949079.1">
    <property type="nucleotide sequence ID" value="NZ_HG966617.1"/>
</dbReference>
<dbReference type="NCBIfam" id="NF003740">
    <property type="entry name" value="PRK05337.1"/>
    <property type="match status" value="1"/>
</dbReference>
<dbReference type="InterPro" id="IPR017853">
    <property type="entry name" value="GH"/>
</dbReference>
<name>X5MB30_9HYPH</name>
<dbReference type="SUPFAM" id="SSF51445">
    <property type="entry name" value="(Trans)glycosidases"/>
    <property type="match status" value="1"/>
</dbReference>
<dbReference type="KEGG" id="pect:BN1012_Phect3011"/>
<dbReference type="STRING" id="1458461.BN1012_Phect3011"/>
<organism evidence="7 8">
    <name type="scientific">Candidatus Phaeomarinibacter ectocarpi</name>
    <dbReference type="NCBI Taxonomy" id="1458461"/>
    <lineage>
        <taxon>Bacteria</taxon>
        <taxon>Pseudomonadati</taxon>
        <taxon>Pseudomonadota</taxon>
        <taxon>Alphaproteobacteria</taxon>
        <taxon>Hyphomicrobiales</taxon>
        <taxon>Parvibaculaceae</taxon>
        <taxon>Candidatus Phaeomarinibacter</taxon>
    </lineage>
</organism>
<protein>
    <recommendedName>
        <fullName evidence="3">beta-N-acetylhexosaminidase</fullName>
        <ecNumber evidence="3">3.2.1.52</ecNumber>
    </recommendedName>
</protein>
<evidence type="ECO:0000256" key="4">
    <source>
        <dbReference type="ARBA" id="ARBA00022801"/>
    </source>
</evidence>
<reference evidence="7 8" key="1">
    <citation type="journal article" date="2014" name="Front. Genet.">
        <title>Genome and metabolic network of "Candidatus Phaeomarinobacter ectocarpi" Ec32, a new candidate genus of Alphaproteobacteria frequently associated with brown algae.</title>
        <authorList>
            <person name="Dittami S.M."/>
            <person name="Barbeyron T."/>
            <person name="Boyen C."/>
            <person name="Cambefort J."/>
            <person name="Collet G."/>
            <person name="Delage L."/>
            <person name="Gobet A."/>
            <person name="Groisillier A."/>
            <person name="Leblanc C."/>
            <person name="Michel G."/>
            <person name="Scornet D."/>
            <person name="Siegel A."/>
            <person name="Tapia J.E."/>
            <person name="Tonon T."/>
        </authorList>
    </citation>
    <scope>NUCLEOTIDE SEQUENCE [LARGE SCALE GENOMIC DNA]</scope>
    <source>
        <strain evidence="7 8">Ec32</strain>
    </source>
</reference>
<feature type="domain" description="Glycoside hydrolase family 3 N-terminal" evidence="6">
    <location>
        <begin position="38"/>
        <end position="307"/>
    </location>
</feature>
<dbReference type="HOGENOM" id="CLU_008392_0_0_5"/>
<proteinExistence type="inferred from homology"/>
<dbReference type="OrthoDB" id="9786661at2"/>
<dbReference type="PANTHER" id="PTHR30480:SF13">
    <property type="entry name" value="BETA-HEXOSAMINIDASE"/>
    <property type="match status" value="1"/>
</dbReference>
<dbReference type="PATRIC" id="fig|1458461.3.peg.3017"/>
<evidence type="ECO:0000256" key="5">
    <source>
        <dbReference type="ARBA" id="ARBA00023295"/>
    </source>
</evidence>
<evidence type="ECO:0000256" key="3">
    <source>
        <dbReference type="ARBA" id="ARBA00012663"/>
    </source>
</evidence>
<evidence type="ECO:0000256" key="1">
    <source>
        <dbReference type="ARBA" id="ARBA00001231"/>
    </source>
</evidence>
<sequence length="344" mass="36685">MAEGGAQALQVQAAIYGCEGLTLTEAEIRFFRDANPWGFILFARNVDTPAQVAALCASLRETVGRDAPILIDQEGGRVARLKPPHWRKYPPVRTYGDLFQQDKAAGLEACELGAFLIGQELRSLGIDVDCVPLADVPQPGAHDIIGDRAYGETPEQVIALARAAATGLEQAGVLPVLKHIPGHGRAGVDSHEDLPVVDASAESLREIDFRPFVSLADLPLGMTAHVVFTALDPKNPATTSGDVIRLIREEIGFDGLLMGDDLSMKALGGSMESRVTESIGAGCDLVLHCNGHMDEMEAVATATSNLSPPAVLRSEMALSRRKPFSDESVTAAVQRWDELLSASA</sequence>
<dbReference type="Pfam" id="PF00933">
    <property type="entry name" value="Glyco_hydro_3"/>
    <property type="match status" value="1"/>
</dbReference>
<accession>X5MB30</accession>
<keyword evidence="4 7" id="KW-0378">Hydrolase</keyword>
<dbReference type="GO" id="GO:0005975">
    <property type="term" value="P:carbohydrate metabolic process"/>
    <property type="evidence" value="ECO:0007669"/>
    <property type="project" value="InterPro"/>
</dbReference>
<dbReference type="PANTHER" id="PTHR30480">
    <property type="entry name" value="BETA-HEXOSAMINIDASE-RELATED"/>
    <property type="match status" value="1"/>
</dbReference>
<dbReference type="Proteomes" id="UP000032160">
    <property type="component" value="Chromosome I"/>
</dbReference>
<comment type="similarity">
    <text evidence="2">Belongs to the glycosyl hydrolase 3 family.</text>
</comment>
<comment type="catalytic activity">
    <reaction evidence="1">
        <text>Hydrolysis of terminal non-reducing N-acetyl-D-hexosamine residues in N-acetyl-beta-D-hexosaminides.</text>
        <dbReference type="EC" id="3.2.1.52"/>
    </reaction>
</comment>
<dbReference type="InterPro" id="IPR050226">
    <property type="entry name" value="NagZ_Beta-hexosaminidase"/>
</dbReference>
<dbReference type="EMBL" id="HG966617">
    <property type="protein sequence ID" value="CDO61223.1"/>
    <property type="molecule type" value="Genomic_DNA"/>
</dbReference>
<dbReference type="AlphaFoldDB" id="X5MB30"/>
<evidence type="ECO:0000313" key="8">
    <source>
        <dbReference type="Proteomes" id="UP000032160"/>
    </source>
</evidence>
<evidence type="ECO:0000256" key="2">
    <source>
        <dbReference type="ARBA" id="ARBA00005336"/>
    </source>
</evidence>
<dbReference type="Gene3D" id="3.20.20.300">
    <property type="entry name" value="Glycoside hydrolase, family 3, N-terminal domain"/>
    <property type="match status" value="1"/>
</dbReference>
<evidence type="ECO:0000259" key="6">
    <source>
        <dbReference type="Pfam" id="PF00933"/>
    </source>
</evidence>
<evidence type="ECO:0000313" key="7">
    <source>
        <dbReference type="EMBL" id="CDO61223.1"/>
    </source>
</evidence>
<dbReference type="EC" id="3.2.1.52" evidence="3"/>
<dbReference type="GO" id="GO:0009254">
    <property type="term" value="P:peptidoglycan turnover"/>
    <property type="evidence" value="ECO:0007669"/>
    <property type="project" value="TreeGrafter"/>
</dbReference>
<keyword evidence="5 7" id="KW-0326">Glycosidase</keyword>
<keyword evidence="8" id="KW-1185">Reference proteome</keyword>
<dbReference type="InterPro" id="IPR036962">
    <property type="entry name" value="Glyco_hydro_3_N_sf"/>
</dbReference>